<dbReference type="OrthoDB" id="3512845at2759"/>
<proteinExistence type="predicted"/>
<organism evidence="1 2">
    <name type="scientific">Phialocephala subalpina</name>
    <dbReference type="NCBI Taxonomy" id="576137"/>
    <lineage>
        <taxon>Eukaryota</taxon>
        <taxon>Fungi</taxon>
        <taxon>Dikarya</taxon>
        <taxon>Ascomycota</taxon>
        <taxon>Pezizomycotina</taxon>
        <taxon>Leotiomycetes</taxon>
        <taxon>Helotiales</taxon>
        <taxon>Mollisiaceae</taxon>
        <taxon>Phialocephala</taxon>
        <taxon>Phialocephala fortinii species complex</taxon>
    </lineage>
</organism>
<gene>
    <name evidence="1" type="ORF">PAC_14472</name>
</gene>
<dbReference type="SUPFAM" id="SSF52540">
    <property type="entry name" value="P-loop containing nucleoside triphosphate hydrolases"/>
    <property type="match status" value="1"/>
</dbReference>
<dbReference type="InterPro" id="IPR027417">
    <property type="entry name" value="P-loop_NTPase"/>
</dbReference>
<dbReference type="Proteomes" id="UP000184330">
    <property type="component" value="Unassembled WGS sequence"/>
</dbReference>
<keyword evidence="2" id="KW-1185">Reference proteome</keyword>
<dbReference type="Pfam" id="PF13671">
    <property type="entry name" value="AAA_33"/>
    <property type="match status" value="1"/>
</dbReference>
<reference evidence="1 2" key="1">
    <citation type="submission" date="2016-03" db="EMBL/GenBank/DDBJ databases">
        <authorList>
            <person name="Ploux O."/>
        </authorList>
    </citation>
    <scope>NUCLEOTIDE SEQUENCE [LARGE SCALE GENOMIC DNA]</scope>
    <source>
        <strain evidence="1 2">UAMH 11012</strain>
    </source>
</reference>
<evidence type="ECO:0000313" key="1">
    <source>
        <dbReference type="EMBL" id="CZR64574.1"/>
    </source>
</evidence>
<protein>
    <submittedName>
        <fullName evidence="1">Related to ATP/GTP-binding protein</fullName>
    </submittedName>
</protein>
<evidence type="ECO:0000313" key="2">
    <source>
        <dbReference type="Proteomes" id="UP000184330"/>
    </source>
</evidence>
<name>A0A1L7XHS5_9HELO</name>
<dbReference type="AlphaFoldDB" id="A0A1L7XHS5"/>
<dbReference type="Gene3D" id="3.40.50.300">
    <property type="entry name" value="P-loop containing nucleotide triphosphate hydrolases"/>
    <property type="match status" value="1"/>
</dbReference>
<dbReference type="EMBL" id="FJOG01000027">
    <property type="protein sequence ID" value="CZR64574.1"/>
    <property type="molecule type" value="Genomic_DNA"/>
</dbReference>
<sequence length="197" mass="22903">MPDTRYPILEPLRLKLESSNNDGQRIALLTCGITGSGKSTLARSIFHNYPNFIRLSIDKHVFEHHGVYDINYPASRYPELQLEAETALIQTLKQTLEEGERDVVLDLSFWSKEMREEYREIIEKEGGGRYEIVLLVFKGSEEVLWRRVEGRRVQDEKLRENGEGGEGMSVDRETLRGYLEGFEWPGEDEEHFLVRVL</sequence>
<accession>A0A1L7XHS5</accession>